<organism evidence="2 3">
    <name type="scientific">Pyxidicoccus parkwayensis</name>
    <dbReference type="NCBI Taxonomy" id="2813578"/>
    <lineage>
        <taxon>Bacteria</taxon>
        <taxon>Pseudomonadati</taxon>
        <taxon>Myxococcota</taxon>
        <taxon>Myxococcia</taxon>
        <taxon>Myxococcales</taxon>
        <taxon>Cystobacterineae</taxon>
        <taxon>Myxococcaceae</taxon>
        <taxon>Pyxidicoccus</taxon>
    </lineage>
</organism>
<feature type="chain" id="PRO_5046326984" evidence="1">
    <location>
        <begin position="28"/>
        <end position="464"/>
    </location>
</feature>
<gene>
    <name evidence="2" type="ORF">JY651_16485</name>
</gene>
<keyword evidence="3" id="KW-1185">Reference proteome</keyword>
<evidence type="ECO:0000313" key="2">
    <source>
        <dbReference type="EMBL" id="QSQ26424.1"/>
    </source>
</evidence>
<dbReference type="RefSeq" id="WP_206727971.1">
    <property type="nucleotide sequence ID" value="NZ_CP071090.1"/>
</dbReference>
<name>A0ABX7P7D7_9BACT</name>
<dbReference type="Proteomes" id="UP000662747">
    <property type="component" value="Chromosome"/>
</dbReference>
<reference evidence="2 3" key="1">
    <citation type="submission" date="2021-02" db="EMBL/GenBank/DDBJ databases">
        <title>De Novo genome assembly of isolated myxobacteria.</title>
        <authorList>
            <person name="Stevens D.C."/>
        </authorList>
    </citation>
    <scope>NUCLEOTIDE SEQUENCE [LARGE SCALE GENOMIC DNA]</scope>
    <source>
        <strain evidence="3">SCPEA02</strain>
    </source>
</reference>
<protein>
    <submittedName>
        <fullName evidence="2">Uncharacterized protein</fullName>
    </submittedName>
</protein>
<keyword evidence="1" id="KW-0732">Signal</keyword>
<accession>A0ABX7P7D7</accession>
<dbReference type="EMBL" id="CP071090">
    <property type="protein sequence ID" value="QSQ26424.1"/>
    <property type="molecule type" value="Genomic_DNA"/>
</dbReference>
<evidence type="ECO:0000313" key="3">
    <source>
        <dbReference type="Proteomes" id="UP000662747"/>
    </source>
</evidence>
<evidence type="ECO:0000256" key="1">
    <source>
        <dbReference type="SAM" id="SignalP"/>
    </source>
</evidence>
<feature type="signal peptide" evidence="1">
    <location>
        <begin position="1"/>
        <end position="27"/>
    </location>
</feature>
<sequence length="464" mass="49965">MFTFSLRSPFLRSLVLGGLMVASPAWAGDAEEGESGPSASIVDMALENGALTVRILWNDEKEMPPASAKLLSYDGQENVLAAQEVELKPGQVSEVKLFGALAKPWETGWAQKLVLRDSRGEAMVVQPYDVSLDCQSEDECGFAVSPGVGSTPDVVHVSAELTEALDAIKAKTGGEDVDLVKAVSESFPNLRGEALVYADQMAQRVAVPIKCYCRWTATKGKTPSGLGYNMSNRNPAGYLSGWNGPGAKHQMTIGITVAGSTPQGQFGVASGSSTVGLSVTCSKDLAYARDIKVRFPDNSEQIFPSRGLISSFCTGCPAEFTHFGRISARTYVRDAQPNSFAYASEHGTWRVNTNAPTLDQYATWNASFDKAGTDLSWGASSTNRVDFSGQVSAQGMNYASAVAEARNSYAQAIYGEVYDCPAGYDRVGTVWDYATTQGTPQFNSLRNSIRYDFYLAYWNLSVNP</sequence>
<proteinExistence type="predicted"/>